<name>A0A2L0F1T4_SORCE</name>
<reference evidence="1 2" key="1">
    <citation type="submission" date="2015-09" db="EMBL/GenBank/DDBJ databases">
        <title>Sorangium comparison.</title>
        <authorList>
            <person name="Zaburannyi N."/>
            <person name="Bunk B."/>
            <person name="Overmann J."/>
            <person name="Mueller R."/>
        </authorList>
    </citation>
    <scope>NUCLEOTIDE SEQUENCE [LARGE SCALE GENOMIC DNA]</scope>
    <source>
        <strain evidence="1 2">So ce26</strain>
    </source>
</reference>
<evidence type="ECO:0000313" key="2">
    <source>
        <dbReference type="Proteomes" id="UP000238348"/>
    </source>
</evidence>
<evidence type="ECO:0000313" key="1">
    <source>
        <dbReference type="EMBL" id="AUX45525.1"/>
    </source>
</evidence>
<organism evidence="1 2">
    <name type="scientific">Sorangium cellulosum</name>
    <name type="common">Polyangium cellulosum</name>
    <dbReference type="NCBI Taxonomy" id="56"/>
    <lineage>
        <taxon>Bacteria</taxon>
        <taxon>Pseudomonadati</taxon>
        <taxon>Myxococcota</taxon>
        <taxon>Polyangia</taxon>
        <taxon>Polyangiales</taxon>
        <taxon>Polyangiaceae</taxon>
        <taxon>Sorangium</taxon>
    </lineage>
</organism>
<dbReference type="AlphaFoldDB" id="A0A2L0F1T4"/>
<proteinExistence type="predicted"/>
<sequence>MNLGPDREEWATAKKYAAATWRSAWGKWSDTDRRTAAEDLLSPFKPDEATMIKFLDEVAAAIEHI</sequence>
<accession>A0A2L0F1T4</accession>
<dbReference type="EMBL" id="CP012673">
    <property type="protein sequence ID" value="AUX45525.1"/>
    <property type="molecule type" value="Genomic_DNA"/>
</dbReference>
<gene>
    <name evidence="1" type="ORF">SOCE26_070190</name>
</gene>
<protein>
    <submittedName>
        <fullName evidence="1">Uncharacterized protein</fullName>
    </submittedName>
</protein>
<dbReference type="Proteomes" id="UP000238348">
    <property type="component" value="Chromosome"/>
</dbReference>